<gene>
    <name evidence="2" type="ORF">E7746_08565</name>
</gene>
<dbReference type="InterPro" id="IPR053842">
    <property type="entry name" value="NikA-like"/>
</dbReference>
<dbReference type="Proteomes" id="UP000297031">
    <property type="component" value="Chromosome"/>
</dbReference>
<accession>A0A4P7VP06</accession>
<dbReference type="KEGG" id="mgod:E7746_08565"/>
<dbReference type="Pfam" id="PF21983">
    <property type="entry name" value="NikA-like"/>
    <property type="match status" value="1"/>
</dbReference>
<dbReference type="RefSeq" id="WP_135472747.1">
    <property type="nucleotide sequence ID" value="NZ_CP039393.1"/>
</dbReference>
<dbReference type="GeneID" id="82151042"/>
<dbReference type="AlphaFoldDB" id="A0A4P7VP06"/>
<evidence type="ECO:0000313" key="3">
    <source>
        <dbReference type="Proteomes" id="UP000297031"/>
    </source>
</evidence>
<proteinExistence type="predicted"/>
<sequence>MKTEQKLPGNTEPVETKDRITDAAVNAEDTENKKKKVKEKRDSTISFRVSKSQREKITSIANECGMSLSDYVLSRAYGYEPKVRLTPEQEAVREQLVIARSDYAKYTSMLNAMSQDERRAMFRNQPWMIGALRLLGKTADMITRLIKKHFAPNRIPAVKNMTVQQETVAETDKEEAPT</sequence>
<reference evidence="2 3" key="1">
    <citation type="submission" date="2019-02" db="EMBL/GenBank/DDBJ databases">
        <title>Isolation and identification of novel species under the genus Muribaculum.</title>
        <authorList>
            <person name="Miyake S."/>
            <person name="Ding Y."/>
            <person name="Low A."/>
            <person name="Soh M."/>
            <person name="Seedorf H."/>
        </authorList>
    </citation>
    <scope>NUCLEOTIDE SEQUENCE [LARGE SCALE GENOMIC DNA]</scope>
    <source>
        <strain evidence="2 3">TLL-A4</strain>
    </source>
</reference>
<dbReference type="EMBL" id="CP039393">
    <property type="protein sequence ID" value="QCD35925.1"/>
    <property type="molecule type" value="Genomic_DNA"/>
</dbReference>
<organism evidence="2 3">
    <name type="scientific">Muribaculum gordoncarteri</name>
    <dbReference type="NCBI Taxonomy" id="2530390"/>
    <lineage>
        <taxon>Bacteria</taxon>
        <taxon>Pseudomonadati</taxon>
        <taxon>Bacteroidota</taxon>
        <taxon>Bacteroidia</taxon>
        <taxon>Bacteroidales</taxon>
        <taxon>Muribaculaceae</taxon>
        <taxon>Muribaculum</taxon>
    </lineage>
</organism>
<protein>
    <submittedName>
        <fullName evidence="2">Metalloproteinase</fullName>
    </submittedName>
</protein>
<name>A0A4P7VP06_9BACT</name>
<feature type="region of interest" description="Disordered" evidence="1">
    <location>
        <begin position="1"/>
        <end position="41"/>
    </location>
</feature>
<evidence type="ECO:0000256" key="1">
    <source>
        <dbReference type="SAM" id="MobiDB-lite"/>
    </source>
</evidence>
<dbReference type="OrthoDB" id="1071287at2"/>
<keyword evidence="3" id="KW-1185">Reference proteome</keyword>
<evidence type="ECO:0000313" key="2">
    <source>
        <dbReference type="EMBL" id="QCD35925.1"/>
    </source>
</evidence>